<feature type="region of interest" description="Disordered" evidence="1">
    <location>
        <begin position="94"/>
        <end position="137"/>
    </location>
</feature>
<evidence type="ECO:0000256" key="2">
    <source>
        <dbReference type="SAM" id="SignalP"/>
    </source>
</evidence>
<sequence>MRKRTYLFGAVAVASGLLAGGMPAVADSADNDGVNVGNDNNLSVLPIQACGNDIAVLGIVGKLLSSSSTECTNAPVVDHPKQVSKHEQPVCVHECEEEEEEAEKPAEEQRPEVTQPAQVLPTAPAAQAVAGHAAVTG</sequence>
<feature type="chain" id="PRO_5045825403" description="Small secreted domain" evidence="2">
    <location>
        <begin position="27"/>
        <end position="137"/>
    </location>
</feature>
<keyword evidence="2" id="KW-0732">Signal</keyword>
<evidence type="ECO:0008006" key="5">
    <source>
        <dbReference type="Google" id="ProtNLM"/>
    </source>
</evidence>
<organism evidence="3 4">
    <name type="scientific">Saccharopolyspora taberi</name>
    <dbReference type="NCBI Taxonomy" id="60895"/>
    <lineage>
        <taxon>Bacteria</taxon>
        <taxon>Bacillati</taxon>
        <taxon>Actinomycetota</taxon>
        <taxon>Actinomycetes</taxon>
        <taxon>Pseudonocardiales</taxon>
        <taxon>Pseudonocardiaceae</taxon>
        <taxon>Saccharopolyspora</taxon>
    </lineage>
</organism>
<comment type="caution">
    <text evidence="3">The sequence shown here is derived from an EMBL/GenBank/DDBJ whole genome shotgun (WGS) entry which is preliminary data.</text>
</comment>
<name>A0ABN3VND6_9PSEU</name>
<evidence type="ECO:0000256" key="1">
    <source>
        <dbReference type="SAM" id="MobiDB-lite"/>
    </source>
</evidence>
<dbReference type="RefSeq" id="WP_344686117.1">
    <property type="nucleotide sequence ID" value="NZ_BAAAUX010000040.1"/>
</dbReference>
<evidence type="ECO:0000313" key="4">
    <source>
        <dbReference type="Proteomes" id="UP001500979"/>
    </source>
</evidence>
<feature type="signal peptide" evidence="2">
    <location>
        <begin position="1"/>
        <end position="26"/>
    </location>
</feature>
<proteinExistence type="predicted"/>
<protein>
    <recommendedName>
        <fullName evidence="5">Small secreted domain</fullName>
    </recommendedName>
</protein>
<dbReference type="EMBL" id="BAAAUX010000040">
    <property type="protein sequence ID" value="GAA2819953.1"/>
    <property type="molecule type" value="Genomic_DNA"/>
</dbReference>
<feature type="compositionally biased region" description="Low complexity" evidence="1">
    <location>
        <begin position="114"/>
        <end position="137"/>
    </location>
</feature>
<gene>
    <name evidence="3" type="ORF">GCM10010470_64060</name>
</gene>
<dbReference type="Proteomes" id="UP001500979">
    <property type="component" value="Unassembled WGS sequence"/>
</dbReference>
<accession>A0ABN3VND6</accession>
<keyword evidence="4" id="KW-1185">Reference proteome</keyword>
<evidence type="ECO:0000313" key="3">
    <source>
        <dbReference type="EMBL" id="GAA2819953.1"/>
    </source>
</evidence>
<reference evidence="3 4" key="1">
    <citation type="journal article" date="2019" name="Int. J. Syst. Evol. Microbiol.">
        <title>The Global Catalogue of Microorganisms (GCM) 10K type strain sequencing project: providing services to taxonomists for standard genome sequencing and annotation.</title>
        <authorList>
            <consortium name="The Broad Institute Genomics Platform"/>
            <consortium name="The Broad Institute Genome Sequencing Center for Infectious Disease"/>
            <person name="Wu L."/>
            <person name="Ma J."/>
        </authorList>
    </citation>
    <scope>NUCLEOTIDE SEQUENCE [LARGE SCALE GENOMIC DNA]</scope>
    <source>
        <strain evidence="3 4">JCM 9383</strain>
    </source>
</reference>